<dbReference type="Pfam" id="PF03705">
    <property type="entry name" value="CheR_N"/>
    <property type="match status" value="1"/>
</dbReference>
<organism evidence="7 8">
    <name type="scientific">Neobacillus paridis</name>
    <dbReference type="NCBI Taxonomy" id="2803862"/>
    <lineage>
        <taxon>Bacteria</taxon>
        <taxon>Bacillati</taxon>
        <taxon>Bacillota</taxon>
        <taxon>Bacilli</taxon>
        <taxon>Bacillales</taxon>
        <taxon>Bacillaceae</taxon>
        <taxon>Neobacillus</taxon>
    </lineage>
</organism>
<dbReference type="PRINTS" id="PR00996">
    <property type="entry name" value="CHERMTFRASE"/>
</dbReference>
<name>A0ABS1TPI8_9BACI</name>
<dbReference type="SUPFAM" id="SSF53335">
    <property type="entry name" value="S-adenosyl-L-methionine-dependent methyltransferases"/>
    <property type="match status" value="1"/>
</dbReference>
<dbReference type="RefSeq" id="WP_202654373.1">
    <property type="nucleotide sequence ID" value="NZ_JAESWB010000171.1"/>
</dbReference>
<keyword evidence="5" id="KW-0949">S-adenosyl-L-methionine</keyword>
<dbReference type="InterPro" id="IPR036804">
    <property type="entry name" value="CheR_N_sf"/>
</dbReference>
<accession>A0ABS1TPI8</accession>
<evidence type="ECO:0000256" key="4">
    <source>
        <dbReference type="ARBA" id="ARBA00022679"/>
    </source>
</evidence>
<keyword evidence="8" id="KW-1185">Reference proteome</keyword>
<evidence type="ECO:0000256" key="3">
    <source>
        <dbReference type="ARBA" id="ARBA00022603"/>
    </source>
</evidence>
<comment type="caution">
    <text evidence="7">The sequence shown here is derived from an EMBL/GenBank/DDBJ whole genome shotgun (WGS) entry which is preliminary data.</text>
</comment>
<protein>
    <recommendedName>
        <fullName evidence="2">protein-glutamate O-methyltransferase</fullName>
        <ecNumber evidence="2">2.1.1.80</ecNumber>
    </recommendedName>
</protein>
<evidence type="ECO:0000256" key="5">
    <source>
        <dbReference type="ARBA" id="ARBA00022691"/>
    </source>
</evidence>
<dbReference type="SMART" id="SM00138">
    <property type="entry name" value="MeTrc"/>
    <property type="match status" value="1"/>
</dbReference>
<dbReference type="SUPFAM" id="SSF47757">
    <property type="entry name" value="Chemotaxis receptor methyltransferase CheR, N-terminal domain"/>
    <property type="match status" value="1"/>
</dbReference>
<dbReference type="InterPro" id="IPR026024">
    <property type="entry name" value="Chemotaxis_MeTrfase_CheR"/>
</dbReference>
<gene>
    <name evidence="7" type="ORF">JK635_12885</name>
</gene>
<sequence>MFPYTITDKEFRQLAAYIKANFGIYLKEEKKVLLVGRLSPVLQQLQIDTFSDYYDYLLSDKSGEALTTLINKISTNHTFFMREAGHFHFLKEKVFPTLLPSLPKKDLRIWSAGCSTGEEPYTLAMLIDEYLNHEKKLWDRKILATDISENALSIAKTGIYNKQAVASLPKNWRLTYLIQHNNEEFEVIDDIKREIVFRRFNLMRPVFPFKKKFHIIFCRNVMIYFDHQTKLALIDKFYHWLEPKGYLFMGHSESIDKEYQKFHYIIPSVYQKE</sequence>
<comment type="catalytic activity">
    <reaction evidence="1">
        <text>L-glutamyl-[protein] + S-adenosyl-L-methionine = [protein]-L-glutamate 5-O-methyl ester + S-adenosyl-L-homocysteine</text>
        <dbReference type="Rhea" id="RHEA:24452"/>
        <dbReference type="Rhea" id="RHEA-COMP:10208"/>
        <dbReference type="Rhea" id="RHEA-COMP:10311"/>
        <dbReference type="ChEBI" id="CHEBI:29973"/>
        <dbReference type="ChEBI" id="CHEBI:57856"/>
        <dbReference type="ChEBI" id="CHEBI:59789"/>
        <dbReference type="ChEBI" id="CHEBI:82795"/>
        <dbReference type="EC" id="2.1.1.80"/>
    </reaction>
</comment>
<evidence type="ECO:0000256" key="1">
    <source>
        <dbReference type="ARBA" id="ARBA00001541"/>
    </source>
</evidence>
<dbReference type="Proteomes" id="UP000623967">
    <property type="component" value="Unassembled WGS sequence"/>
</dbReference>
<dbReference type="PANTHER" id="PTHR24422:SF19">
    <property type="entry name" value="CHEMOTAXIS PROTEIN METHYLTRANSFERASE"/>
    <property type="match status" value="1"/>
</dbReference>
<dbReference type="InterPro" id="IPR029063">
    <property type="entry name" value="SAM-dependent_MTases_sf"/>
</dbReference>
<keyword evidence="4" id="KW-0808">Transferase</keyword>
<feature type="domain" description="CheR-type methyltransferase" evidence="6">
    <location>
        <begin position="1"/>
        <end position="273"/>
    </location>
</feature>
<dbReference type="PROSITE" id="PS50123">
    <property type="entry name" value="CHER"/>
    <property type="match status" value="1"/>
</dbReference>
<dbReference type="InterPro" id="IPR000780">
    <property type="entry name" value="CheR_MeTrfase"/>
</dbReference>
<evidence type="ECO:0000256" key="2">
    <source>
        <dbReference type="ARBA" id="ARBA00012534"/>
    </source>
</evidence>
<dbReference type="InterPro" id="IPR050903">
    <property type="entry name" value="Bact_Chemotaxis_MeTrfase"/>
</dbReference>
<reference evidence="7 8" key="1">
    <citation type="submission" date="2021-01" db="EMBL/GenBank/DDBJ databases">
        <title>Genome public.</title>
        <authorList>
            <person name="Liu C."/>
            <person name="Sun Q."/>
        </authorList>
    </citation>
    <scope>NUCLEOTIDE SEQUENCE [LARGE SCALE GENOMIC DNA]</scope>
    <source>
        <strain evidence="7 8">YIM B02564</strain>
    </source>
</reference>
<dbReference type="PIRSF" id="PIRSF000410">
    <property type="entry name" value="CheR"/>
    <property type="match status" value="1"/>
</dbReference>
<evidence type="ECO:0000313" key="7">
    <source>
        <dbReference type="EMBL" id="MBL4953103.1"/>
    </source>
</evidence>
<dbReference type="InterPro" id="IPR022641">
    <property type="entry name" value="CheR_N"/>
</dbReference>
<dbReference type="Gene3D" id="1.10.155.10">
    <property type="entry name" value="Chemotaxis receptor methyltransferase CheR, N-terminal domain"/>
    <property type="match status" value="1"/>
</dbReference>
<dbReference type="Pfam" id="PF01739">
    <property type="entry name" value="CheR"/>
    <property type="match status" value="1"/>
</dbReference>
<dbReference type="CDD" id="cd02440">
    <property type="entry name" value="AdoMet_MTases"/>
    <property type="match status" value="1"/>
</dbReference>
<dbReference type="EC" id="2.1.1.80" evidence="2"/>
<dbReference type="EMBL" id="JAESWB010000171">
    <property type="protein sequence ID" value="MBL4953103.1"/>
    <property type="molecule type" value="Genomic_DNA"/>
</dbReference>
<evidence type="ECO:0000259" key="6">
    <source>
        <dbReference type="PROSITE" id="PS50123"/>
    </source>
</evidence>
<evidence type="ECO:0000313" key="8">
    <source>
        <dbReference type="Proteomes" id="UP000623967"/>
    </source>
</evidence>
<dbReference type="InterPro" id="IPR022642">
    <property type="entry name" value="CheR_C"/>
</dbReference>
<dbReference type="Gene3D" id="3.40.50.150">
    <property type="entry name" value="Vaccinia Virus protein VP39"/>
    <property type="match status" value="1"/>
</dbReference>
<proteinExistence type="predicted"/>
<dbReference type="PANTHER" id="PTHR24422">
    <property type="entry name" value="CHEMOTAXIS PROTEIN METHYLTRANSFERASE"/>
    <property type="match status" value="1"/>
</dbReference>
<keyword evidence="3" id="KW-0489">Methyltransferase</keyword>